<sequence>MTTLLCLLYAALCIVAFRLLRLPVNQWTLTTTVLGGVVLIGGIVIAMNYNHPFTTEARLYFYATPISPAVNGQVVDVPVAPNTHVKKGDVLFRLDPRPFEYALAHRKAALAKAQQDALERQAALKAANAAVDGARDSRDRAKDDYDRHATANARAGGKGDAPFSEAEVVNRRDLYLAAQSALASAAAQADQARLAANAQIGGIDTTVAQLEAEVARAEFDLEQSVYRAPTDGYAAQVFLHPGMMAVSLPLRPVMTFVHTDRRVFAAAFNQLSLQRVAAGDEAEISFAAVPGQVFRGTVKTVVETMATGQLEPSGTLLAPDDRQAPGRMITVIDLGEEVAAYNLPGGATAEVAVYTKSMAALAIIRRILLRMRAWENYLVFDR</sequence>
<dbReference type="Proteomes" id="UP000550508">
    <property type="component" value="Unassembled WGS sequence"/>
</dbReference>
<feature type="region of interest" description="Disordered" evidence="1">
    <location>
        <begin position="133"/>
        <end position="161"/>
    </location>
</feature>
<accession>A0A849VWX1</accession>
<dbReference type="SUPFAM" id="SSF111369">
    <property type="entry name" value="HlyD-like secretion proteins"/>
    <property type="match status" value="1"/>
</dbReference>
<keyword evidence="2" id="KW-0472">Membrane</keyword>
<keyword evidence="2" id="KW-1133">Transmembrane helix</keyword>
<reference evidence="3 4" key="1">
    <citation type="submission" date="2020-05" db="EMBL/GenBank/DDBJ databases">
        <authorList>
            <person name="Kim M.K."/>
        </authorList>
    </citation>
    <scope>NUCLEOTIDE SEQUENCE [LARGE SCALE GENOMIC DNA]</scope>
    <source>
        <strain evidence="3 4">BT25</strain>
    </source>
</reference>
<comment type="caution">
    <text evidence="3">The sequence shown here is derived from an EMBL/GenBank/DDBJ whole genome shotgun (WGS) entry which is preliminary data.</text>
</comment>
<dbReference type="RefSeq" id="WP_113281372.1">
    <property type="nucleotide sequence ID" value="NZ_JABUMX010000004.1"/>
</dbReference>
<evidence type="ECO:0000313" key="4">
    <source>
        <dbReference type="Proteomes" id="UP000550508"/>
    </source>
</evidence>
<dbReference type="PANTHER" id="PTHR30386:SF18">
    <property type="entry name" value="INNER MEMBRANE PROTEIN YIAV-RELATED"/>
    <property type="match status" value="1"/>
</dbReference>
<keyword evidence="2" id="KW-0812">Transmembrane</keyword>
<dbReference type="InterPro" id="IPR050739">
    <property type="entry name" value="MFP"/>
</dbReference>
<dbReference type="Gene3D" id="2.40.50.100">
    <property type="match status" value="1"/>
</dbReference>
<evidence type="ECO:0000313" key="3">
    <source>
        <dbReference type="EMBL" id="NTS33109.1"/>
    </source>
</evidence>
<dbReference type="Gene3D" id="2.40.30.170">
    <property type="match status" value="1"/>
</dbReference>
<proteinExistence type="predicted"/>
<dbReference type="PANTHER" id="PTHR30386">
    <property type="entry name" value="MEMBRANE FUSION SUBUNIT OF EMRAB-TOLC MULTIDRUG EFFLUX PUMP"/>
    <property type="match status" value="1"/>
</dbReference>
<evidence type="ECO:0000256" key="1">
    <source>
        <dbReference type="SAM" id="MobiDB-lite"/>
    </source>
</evidence>
<protein>
    <submittedName>
        <fullName evidence="3">HlyD family secretion protein</fullName>
    </submittedName>
</protein>
<evidence type="ECO:0000256" key="2">
    <source>
        <dbReference type="SAM" id="Phobius"/>
    </source>
</evidence>
<feature type="transmembrane region" description="Helical" evidence="2">
    <location>
        <begin position="28"/>
        <end position="49"/>
    </location>
</feature>
<dbReference type="EMBL" id="JABUMX010000004">
    <property type="protein sequence ID" value="NTS33109.1"/>
    <property type="molecule type" value="Genomic_DNA"/>
</dbReference>
<keyword evidence="4" id="KW-1185">Reference proteome</keyword>
<organism evidence="3 4">
    <name type="scientific">Phyllobacterium pellucidum</name>
    <dbReference type="NCBI Taxonomy" id="2740464"/>
    <lineage>
        <taxon>Bacteria</taxon>
        <taxon>Pseudomonadati</taxon>
        <taxon>Pseudomonadota</taxon>
        <taxon>Alphaproteobacteria</taxon>
        <taxon>Hyphomicrobiales</taxon>
        <taxon>Phyllobacteriaceae</taxon>
        <taxon>Phyllobacterium</taxon>
    </lineage>
</organism>
<feature type="compositionally biased region" description="Basic and acidic residues" evidence="1">
    <location>
        <begin position="133"/>
        <end position="149"/>
    </location>
</feature>
<gene>
    <name evidence="3" type="ORF">HQ945_17755</name>
</gene>
<name>A0A849VWX1_9HYPH</name>
<dbReference type="AlphaFoldDB" id="A0A849VWX1"/>